<evidence type="ECO:0000313" key="7">
    <source>
        <dbReference type="Proteomes" id="UP000594621"/>
    </source>
</evidence>
<accession>A0A7S9GZK0</accession>
<proteinExistence type="predicted"/>
<dbReference type="InterPro" id="IPR051120">
    <property type="entry name" value="ABC_AA/LPS_Transport"/>
</dbReference>
<evidence type="ECO:0000256" key="1">
    <source>
        <dbReference type="ARBA" id="ARBA00022448"/>
    </source>
</evidence>
<evidence type="ECO:0000259" key="5">
    <source>
        <dbReference type="PROSITE" id="PS50893"/>
    </source>
</evidence>
<dbReference type="SUPFAM" id="SSF52540">
    <property type="entry name" value="P-loop containing nucleoside triphosphate hydrolases"/>
    <property type="match status" value="1"/>
</dbReference>
<reference evidence="6 7" key="1">
    <citation type="submission" date="2020-09" db="EMBL/GenBank/DDBJ databases">
        <title>Complete genomes of bradyrhizobia occurring on native shrubby legumes in Australia.</title>
        <authorList>
            <person name="Lafay B."/>
        </authorList>
    </citation>
    <scope>NUCLEOTIDE SEQUENCE [LARGE SCALE GENOMIC DNA]</scope>
    <source>
        <strain evidence="6 7">BDV5040</strain>
    </source>
</reference>
<dbReference type="GO" id="GO:0015192">
    <property type="term" value="F:L-phenylalanine transmembrane transporter activity"/>
    <property type="evidence" value="ECO:0007669"/>
    <property type="project" value="TreeGrafter"/>
</dbReference>
<dbReference type="Gene3D" id="3.40.50.300">
    <property type="entry name" value="P-loop containing nucleotide triphosphate hydrolases"/>
    <property type="match status" value="1"/>
</dbReference>
<dbReference type="GO" id="GO:0015808">
    <property type="term" value="P:L-alanine transport"/>
    <property type="evidence" value="ECO:0007669"/>
    <property type="project" value="TreeGrafter"/>
</dbReference>
<dbReference type="EMBL" id="CP061379">
    <property type="protein sequence ID" value="QPF90700.1"/>
    <property type="molecule type" value="Genomic_DNA"/>
</dbReference>
<dbReference type="AlphaFoldDB" id="A0A7S9GZK0"/>
<dbReference type="Proteomes" id="UP000594621">
    <property type="component" value="Chromosome"/>
</dbReference>
<evidence type="ECO:0000313" key="6">
    <source>
        <dbReference type="EMBL" id="QPF90700.1"/>
    </source>
</evidence>
<dbReference type="GO" id="GO:1903805">
    <property type="term" value="P:L-valine import across plasma membrane"/>
    <property type="evidence" value="ECO:0007669"/>
    <property type="project" value="TreeGrafter"/>
</dbReference>
<keyword evidence="3 6" id="KW-0067">ATP-binding</keyword>
<organism evidence="6 7">
    <name type="scientific">Bradyrhizobium commune</name>
    <dbReference type="NCBI Taxonomy" id="83627"/>
    <lineage>
        <taxon>Bacteria</taxon>
        <taxon>Pseudomonadati</taxon>
        <taxon>Pseudomonadota</taxon>
        <taxon>Alphaproteobacteria</taxon>
        <taxon>Hyphomicrobiales</taxon>
        <taxon>Nitrobacteraceae</taxon>
        <taxon>Bradyrhizobium</taxon>
    </lineage>
</organism>
<dbReference type="InterPro" id="IPR003593">
    <property type="entry name" value="AAA+_ATPase"/>
</dbReference>
<dbReference type="PROSITE" id="PS50893">
    <property type="entry name" value="ABC_TRANSPORTER_2"/>
    <property type="match status" value="1"/>
</dbReference>
<keyword evidence="1" id="KW-0813">Transport</keyword>
<evidence type="ECO:0000256" key="2">
    <source>
        <dbReference type="ARBA" id="ARBA00022741"/>
    </source>
</evidence>
<sequence length="250" mass="27231">MSKPTGIALQLKDVSKHFGGISAANHVTLSLPFGKVTGLVGPNGAGKTTMFNIITGHIRPDQGSVTHKGMTIRSLTPRAIALRGIARSFQALRLFSHMTVLENVLTVMERSPWSFLAPGSDKRIWREGAEEILRQVGLADLRDELAVDISYGEQKFLSLGRIIAMNANVWLLDEPGSGLDLSSYDRFFSVLRESVDAGVAICLIEHNLDIVRGISDEIAFLDRGTVLDQGSPDRILNDAELTAIYFGEVA</sequence>
<comment type="function">
    <text evidence="4">Involved in beta-(1--&gt;2)glucan export. Transmembrane domains (TMD) form a pore in the inner membrane and the ATP-binding domain (NBD) is responsible for energy generation.</text>
</comment>
<dbReference type="SMART" id="SM00382">
    <property type="entry name" value="AAA"/>
    <property type="match status" value="1"/>
</dbReference>
<dbReference type="PANTHER" id="PTHR45772:SF7">
    <property type="entry name" value="AMINO ACID ABC TRANSPORTER ATP-BINDING PROTEIN"/>
    <property type="match status" value="1"/>
</dbReference>
<dbReference type="Pfam" id="PF00005">
    <property type="entry name" value="ABC_tran"/>
    <property type="match status" value="1"/>
</dbReference>
<evidence type="ECO:0000256" key="3">
    <source>
        <dbReference type="ARBA" id="ARBA00022840"/>
    </source>
</evidence>
<dbReference type="GO" id="GO:0005524">
    <property type="term" value="F:ATP binding"/>
    <property type="evidence" value="ECO:0007669"/>
    <property type="project" value="UniProtKB-KW"/>
</dbReference>
<dbReference type="RefSeq" id="WP_195800283.1">
    <property type="nucleotide sequence ID" value="NZ_CP061379.1"/>
</dbReference>
<name>A0A7S9GZK0_9BRAD</name>
<evidence type="ECO:0000256" key="4">
    <source>
        <dbReference type="ARBA" id="ARBA00024722"/>
    </source>
</evidence>
<dbReference type="GO" id="GO:0005304">
    <property type="term" value="F:L-valine transmembrane transporter activity"/>
    <property type="evidence" value="ECO:0007669"/>
    <property type="project" value="TreeGrafter"/>
</dbReference>
<dbReference type="KEGG" id="bcou:IC761_30105"/>
<keyword evidence="2" id="KW-0547">Nucleotide-binding</keyword>
<dbReference type="GO" id="GO:1903806">
    <property type="term" value="P:L-isoleucine import across plasma membrane"/>
    <property type="evidence" value="ECO:0007669"/>
    <property type="project" value="TreeGrafter"/>
</dbReference>
<dbReference type="GO" id="GO:0005886">
    <property type="term" value="C:plasma membrane"/>
    <property type="evidence" value="ECO:0007669"/>
    <property type="project" value="TreeGrafter"/>
</dbReference>
<dbReference type="InterPro" id="IPR003439">
    <property type="entry name" value="ABC_transporter-like_ATP-bd"/>
</dbReference>
<dbReference type="GO" id="GO:0042941">
    <property type="term" value="P:D-alanine transmembrane transport"/>
    <property type="evidence" value="ECO:0007669"/>
    <property type="project" value="TreeGrafter"/>
</dbReference>
<dbReference type="GO" id="GO:0016887">
    <property type="term" value="F:ATP hydrolysis activity"/>
    <property type="evidence" value="ECO:0007669"/>
    <property type="project" value="InterPro"/>
</dbReference>
<dbReference type="InterPro" id="IPR027417">
    <property type="entry name" value="P-loop_NTPase"/>
</dbReference>
<gene>
    <name evidence="6" type="ORF">IC761_30105</name>
</gene>
<dbReference type="PANTHER" id="PTHR45772">
    <property type="entry name" value="CONSERVED COMPONENT OF ABC TRANSPORTER FOR NATURAL AMINO ACIDS-RELATED"/>
    <property type="match status" value="1"/>
</dbReference>
<keyword evidence="7" id="KW-1185">Reference proteome</keyword>
<protein>
    <submittedName>
        <fullName evidence="6">ATP-binding cassette domain-containing protein</fullName>
    </submittedName>
</protein>
<feature type="domain" description="ABC transporter" evidence="5">
    <location>
        <begin position="9"/>
        <end position="248"/>
    </location>
</feature>
<dbReference type="GO" id="GO:0015188">
    <property type="term" value="F:L-isoleucine transmembrane transporter activity"/>
    <property type="evidence" value="ECO:0007669"/>
    <property type="project" value="TreeGrafter"/>
</dbReference>